<dbReference type="InterPro" id="IPR052164">
    <property type="entry name" value="Anthracycline_SecMetBiosynth"/>
</dbReference>
<evidence type="ECO:0000259" key="2">
    <source>
        <dbReference type="PROSITE" id="PS51819"/>
    </source>
</evidence>
<comment type="caution">
    <text evidence="3">The sequence shown here is derived from an EMBL/GenBank/DDBJ whole genome shotgun (WGS) entry which is preliminary data.</text>
</comment>
<dbReference type="PROSITE" id="PS51819">
    <property type="entry name" value="VOC"/>
    <property type="match status" value="2"/>
</dbReference>
<dbReference type="InterPro" id="IPR004360">
    <property type="entry name" value="Glyas_Fos-R_dOase_dom"/>
</dbReference>
<feature type="region of interest" description="Disordered" evidence="1">
    <location>
        <begin position="23"/>
        <end position="52"/>
    </location>
</feature>
<dbReference type="PANTHER" id="PTHR33993">
    <property type="entry name" value="GLYOXALASE-RELATED"/>
    <property type="match status" value="1"/>
</dbReference>
<organism evidence="3 4">
    <name type="scientific">Dermacoccus abyssi</name>
    <dbReference type="NCBI Taxonomy" id="322596"/>
    <lineage>
        <taxon>Bacteria</taxon>
        <taxon>Bacillati</taxon>
        <taxon>Actinomycetota</taxon>
        <taxon>Actinomycetes</taxon>
        <taxon>Micrococcales</taxon>
        <taxon>Dermacoccaceae</taxon>
        <taxon>Dermacoccus</taxon>
    </lineage>
</organism>
<feature type="domain" description="VOC" evidence="2">
    <location>
        <begin position="58"/>
        <end position="172"/>
    </location>
</feature>
<dbReference type="AlphaFoldDB" id="A0A417Z7Q2"/>
<evidence type="ECO:0000313" key="4">
    <source>
        <dbReference type="Proteomes" id="UP000285376"/>
    </source>
</evidence>
<feature type="domain" description="VOC" evidence="2">
    <location>
        <begin position="188"/>
        <end position="305"/>
    </location>
</feature>
<evidence type="ECO:0000256" key="1">
    <source>
        <dbReference type="SAM" id="MobiDB-lite"/>
    </source>
</evidence>
<dbReference type="SUPFAM" id="SSF54593">
    <property type="entry name" value="Glyoxalase/Bleomycin resistance protein/Dihydroxybiphenyl dioxygenase"/>
    <property type="match status" value="2"/>
</dbReference>
<dbReference type="Gene3D" id="3.10.180.10">
    <property type="entry name" value="2,3-Dihydroxybiphenyl 1,2-Dioxygenase, domain 1"/>
    <property type="match status" value="2"/>
</dbReference>
<protein>
    <submittedName>
        <fullName evidence="3">VOC family protein</fullName>
    </submittedName>
</protein>
<dbReference type="InterPro" id="IPR037523">
    <property type="entry name" value="VOC_core"/>
</dbReference>
<evidence type="ECO:0000313" key="3">
    <source>
        <dbReference type="EMBL" id="RHW46658.1"/>
    </source>
</evidence>
<dbReference type="PANTHER" id="PTHR33993:SF14">
    <property type="entry name" value="GB|AAF24581.1"/>
    <property type="match status" value="1"/>
</dbReference>
<proteinExistence type="predicted"/>
<dbReference type="CDD" id="cd07247">
    <property type="entry name" value="SgaA_N_like"/>
    <property type="match status" value="2"/>
</dbReference>
<dbReference type="Pfam" id="PF00903">
    <property type="entry name" value="Glyoxalase"/>
    <property type="match status" value="2"/>
</dbReference>
<name>A0A417Z7Q2_9MICO</name>
<dbReference type="EMBL" id="QWLM01000004">
    <property type="protein sequence ID" value="RHW46658.1"/>
    <property type="molecule type" value="Genomic_DNA"/>
</dbReference>
<dbReference type="Proteomes" id="UP000285376">
    <property type="component" value="Unassembled WGS sequence"/>
</dbReference>
<reference evidence="3 4" key="1">
    <citation type="submission" date="2018-08" db="EMBL/GenBank/DDBJ databases">
        <title>Whole genome sequence analysis of Dermacoccus abyssi bacteria isolated from Deep Mariana trench Micromonospora spp reveals genes involved in the environmental adaptation and production of secondary metabolites.</title>
        <authorList>
            <person name="Abdel-Mageed W.M."/>
            <person name="Lehri B."/>
            <person name="Nouioui I."/>
            <person name="Goodfellow I."/>
            <person name="Jaspars M."/>
            <person name="Karlyshev A."/>
        </authorList>
    </citation>
    <scope>NUCLEOTIDE SEQUENCE [LARGE SCALE GENOMIC DNA]</scope>
    <source>
        <strain evidence="3 4">MT1.1</strain>
    </source>
</reference>
<dbReference type="InterPro" id="IPR029068">
    <property type="entry name" value="Glyas_Bleomycin-R_OHBP_Dase"/>
</dbReference>
<sequence>MGPTIRSHEVGSIRCHARTAALPSKKLPSGGEIPTARPASRHGRGTTMASTYTARPGPPCWYELGTDDLEAASEFYAAVLGWQTANEGGSDYVVGLDADGNGVAGMMRLADQEGEPPPNWVFYLEVADADASARAVAEAGGAVLMEPSDIPDTGRFAVVADPQGAVFSIMAPRPPEEPPNSRAFEPERIGHGSWHELTTTDPEAAVAFYASVFGWNTGEKLEMGESGGYQIVEIDGQAAGGIMQLGGREGPAWLSYFTVPSVDDALGRARSAGGRIVTGPNEAPGGILTAVITDPQGAGFGISGGR</sequence>
<accession>A0A417Z7Q2</accession>
<gene>
    <name evidence="3" type="ORF">D1832_05350</name>
</gene>